<feature type="compositionally biased region" description="Basic residues" evidence="2">
    <location>
        <begin position="213"/>
        <end position="224"/>
    </location>
</feature>
<evidence type="ECO:0000259" key="4">
    <source>
        <dbReference type="PROSITE" id="PS51203"/>
    </source>
</evidence>
<evidence type="ECO:0000256" key="1">
    <source>
        <dbReference type="ARBA" id="ARBA00025733"/>
    </source>
</evidence>
<proteinExistence type="inferred from homology"/>
<feature type="chain" id="PRO_5030160662" description="CS domain-containing protein" evidence="3">
    <location>
        <begin position="23"/>
        <end position="224"/>
    </location>
</feature>
<dbReference type="GO" id="GO:0051131">
    <property type="term" value="P:chaperone-mediated protein complex assembly"/>
    <property type="evidence" value="ECO:0007669"/>
    <property type="project" value="TreeGrafter"/>
</dbReference>
<comment type="similarity">
    <text evidence="1">Belongs to the p23/wos2 family.</text>
</comment>
<dbReference type="InterPro" id="IPR045250">
    <property type="entry name" value="p23-like"/>
</dbReference>
<feature type="domain" description="CS" evidence="4">
    <location>
        <begin position="23"/>
        <end position="110"/>
    </location>
</feature>
<evidence type="ECO:0000256" key="2">
    <source>
        <dbReference type="SAM" id="MobiDB-lite"/>
    </source>
</evidence>
<organism evidence="5">
    <name type="scientific">Zooxanthella nutricula</name>
    <dbReference type="NCBI Taxonomy" id="1333877"/>
    <lineage>
        <taxon>Eukaryota</taxon>
        <taxon>Sar</taxon>
        <taxon>Alveolata</taxon>
        <taxon>Dinophyceae</taxon>
        <taxon>Peridiniales</taxon>
        <taxon>Peridiniales incertae sedis</taxon>
        <taxon>Zooxanthella</taxon>
    </lineage>
</organism>
<dbReference type="PANTHER" id="PTHR22932:SF1">
    <property type="entry name" value="CO-CHAPERONE PROTEIN DAF-41"/>
    <property type="match status" value="1"/>
</dbReference>
<accession>A0A6V0I2Q4</accession>
<dbReference type="AlphaFoldDB" id="A0A6V0I2Q4"/>
<dbReference type="PROSITE" id="PS51203">
    <property type="entry name" value="CS"/>
    <property type="match status" value="1"/>
</dbReference>
<dbReference type="GO" id="GO:0051879">
    <property type="term" value="F:Hsp90 protein binding"/>
    <property type="evidence" value="ECO:0007669"/>
    <property type="project" value="InterPro"/>
</dbReference>
<feature type="region of interest" description="Disordered" evidence="2">
    <location>
        <begin position="148"/>
        <end position="224"/>
    </location>
</feature>
<dbReference type="EMBL" id="HBGW01078095">
    <property type="protein sequence ID" value="CAD9630046.1"/>
    <property type="molecule type" value="Transcribed_RNA"/>
</dbReference>
<name>A0A6V0I2Q4_9DINO</name>
<feature type="compositionally biased region" description="Low complexity" evidence="2">
    <location>
        <begin position="153"/>
        <end position="171"/>
    </location>
</feature>
<feature type="signal peptide" evidence="3">
    <location>
        <begin position="1"/>
        <end position="22"/>
    </location>
</feature>
<keyword evidence="3" id="KW-0732">Signal</keyword>
<dbReference type="GO" id="GO:0005634">
    <property type="term" value="C:nucleus"/>
    <property type="evidence" value="ECO:0007669"/>
    <property type="project" value="TreeGrafter"/>
</dbReference>
<reference evidence="5" key="1">
    <citation type="submission" date="2021-01" db="EMBL/GenBank/DDBJ databases">
        <authorList>
            <person name="Corre E."/>
            <person name="Pelletier E."/>
            <person name="Niang G."/>
            <person name="Scheremetjew M."/>
            <person name="Finn R."/>
            <person name="Kale V."/>
            <person name="Holt S."/>
            <person name="Cochrane G."/>
            <person name="Meng A."/>
            <person name="Brown T."/>
            <person name="Cohen L."/>
        </authorList>
    </citation>
    <scope>NUCLEOTIDE SEQUENCE</scope>
    <source>
        <strain evidence="5">RCC3387</strain>
    </source>
</reference>
<sequence length="224" mass="25409">MPLLPVSLLLLAAAPHLPVAQGSKVPVVKWGQKPDRVYLTIPLPEVEEPNVEFNENGVRFSGQSRGQDYDIDLILLRGIVAENSTHVVNKWSVTMEMPKARSEPCWKRLLKTKETFTWLKKDHDRWYAQECQHAKEEWRQTYFEAKLDKRSPNDSGDGASASSPSSPAMPAGFGGGASVPGDEQKKQEQENWERVTKTFRDKAVPRTDAEGQKRRRRKADRSKL</sequence>
<dbReference type="GO" id="GO:0005829">
    <property type="term" value="C:cytosol"/>
    <property type="evidence" value="ECO:0007669"/>
    <property type="project" value="TreeGrafter"/>
</dbReference>
<evidence type="ECO:0000313" key="5">
    <source>
        <dbReference type="EMBL" id="CAD9630046.1"/>
    </source>
</evidence>
<dbReference type="PANTHER" id="PTHR22932">
    <property type="entry name" value="TELOMERASE-BINDING PROTEIN P23 HSP90 CO-CHAPERONE"/>
    <property type="match status" value="1"/>
</dbReference>
<dbReference type="SUPFAM" id="SSF49764">
    <property type="entry name" value="HSP20-like chaperones"/>
    <property type="match status" value="1"/>
</dbReference>
<dbReference type="InterPro" id="IPR007052">
    <property type="entry name" value="CS_dom"/>
</dbReference>
<dbReference type="InterPro" id="IPR008978">
    <property type="entry name" value="HSP20-like_chaperone"/>
</dbReference>
<protein>
    <recommendedName>
        <fullName evidence="4">CS domain-containing protein</fullName>
    </recommendedName>
</protein>
<dbReference type="Gene3D" id="2.60.40.790">
    <property type="match status" value="1"/>
</dbReference>
<evidence type="ECO:0000256" key="3">
    <source>
        <dbReference type="SAM" id="SignalP"/>
    </source>
</evidence>
<gene>
    <name evidence="5" type="ORF">BRAN1462_LOCUS49626</name>
</gene>
<dbReference type="GO" id="GO:0006457">
    <property type="term" value="P:protein folding"/>
    <property type="evidence" value="ECO:0007669"/>
    <property type="project" value="TreeGrafter"/>
</dbReference>
<dbReference type="GO" id="GO:0051087">
    <property type="term" value="F:protein-folding chaperone binding"/>
    <property type="evidence" value="ECO:0007669"/>
    <property type="project" value="TreeGrafter"/>
</dbReference>
<feature type="compositionally biased region" description="Basic and acidic residues" evidence="2">
    <location>
        <begin position="182"/>
        <end position="212"/>
    </location>
</feature>
<dbReference type="Pfam" id="PF04969">
    <property type="entry name" value="CS"/>
    <property type="match status" value="1"/>
</dbReference>